<dbReference type="InterPro" id="IPR004859">
    <property type="entry name" value="Xrn1_N"/>
</dbReference>
<dbReference type="PANTHER" id="PTHR12341">
    <property type="entry name" value="5'-&gt;3' EXORIBONUCLEASE"/>
    <property type="match status" value="1"/>
</dbReference>
<dbReference type="EMBL" id="PKPP01000487">
    <property type="protein sequence ID" value="PWA92160.1"/>
    <property type="molecule type" value="Genomic_DNA"/>
</dbReference>
<dbReference type="GO" id="GO:0003723">
    <property type="term" value="F:RNA binding"/>
    <property type="evidence" value="ECO:0007669"/>
    <property type="project" value="TreeGrafter"/>
</dbReference>
<dbReference type="AlphaFoldDB" id="A0A2U1Q2B6"/>
<dbReference type="Pfam" id="PF03159">
    <property type="entry name" value="XRN_N"/>
    <property type="match status" value="1"/>
</dbReference>
<dbReference type="InterPro" id="IPR057599">
    <property type="entry name" value="TORTIFOLIA1/TORL1-2_C"/>
</dbReference>
<evidence type="ECO:0000313" key="3">
    <source>
        <dbReference type="EMBL" id="PWA92160.1"/>
    </source>
</evidence>
<dbReference type="OrthoDB" id="298726at2759"/>
<dbReference type="Pfam" id="PF24713">
    <property type="entry name" value="TOR1L1_C"/>
    <property type="match status" value="1"/>
</dbReference>
<dbReference type="GO" id="GO:0005634">
    <property type="term" value="C:nucleus"/>
    <property type="evidence" value="ECO:0007669"/>
    <property type="project" value="TreeGrafter"/>
</dbReference>
<dbReference type="InterPro" id="IPR027073">
    <property type="entry name" value="5_3_exoribonuclease"/>
</dbReference>
<reference evidence="3 4" key="1">
    <citation type="journal article" date="2018" name="Mol. Plant">
        <title>The genome of Artemisia annua provides insight into the evolution of Asteraceae family and artemisinin biosynthesis.</title>
        <authorList>
            <person name="Shen Q."/>
            <person name="Zhang L."/>
            <person name="Liao Z."/>
            <person name="Wang S."/>
            <person name="Yan T."/>
            <person name="Shi P."/>
            <person name="Liu M."/>
            <person name="Fu X."/>
            <person name="Pan Q."/>
            <person name="Wang Y."/>
            <person name="Lv Z."/>
            <person name="Lu X."/>
            <person name="Zhang F."/>
            <person name="Jiang W."/>
            <person name="Ma Y."/>
            <person name="Chen M."/>
            <person name="Hao X."/>
            <person name="Li L."/>
            <person name="Tang Y."/>
            <person name="Lv G."/>
            <person name="Zhou Y."/>
            <person name="Sun X."/>
            <person name="Brodelius P.E."/>
            <person name="Rose J.K.C."/>
            <person name="Tang K."/>
        </authorList>
    </citation>
    <scope>NUCLEOTIDE SEQUENCE [LARGE SCALE GENOMIC DNA]</scope>
    <source>
        <strain evidence="4">cv. Huhao1</strain>
        <tissue evidence="3">Leaf</tissue>
    </source>
</reference>
<proteinExistence type="predicted"/>
<dbReference type="GO" id="GO:0004534">
    <property type="term" value="F:5'-3' RNA exonuclease activity"/>
    <property type="evidence" value="ECO:0007669"/>
    <property type="project" value="TreeGrafter"/>
</dbReference>
<feature type="domain" description="Xrn1 N-terminal" evidence="1">
    <location>
        <begin position="1"/>
        <end position="58"/>
    </location>
</feature>
<evidence type="ECO:0000259" key="1">
    <source>
        <dbReference type="Pfam" id="PF03159"/>
    </source>
</evidence>
<dbReference type="Proteomes" id="UP000245207">
    <property type="component" value="Unassembled WGS sequence"/>
</dbReference>
<evidence type="ECO:0000259" key="2">
    <source>
        <dbReference type="Pfam" id="PF24713"/>
    </source>
</evidence>
<dbReference type="PANTHER" id="PTHR12341:SF41">
    <property type="entry name" value="5'-3' EXORIBONUCLEASE 2"/>
    <property type="match status" value="1"/>
</dbReference>
<keyword evidence="4" id="KW-1185">Reference proteome</keyword>
<accession>A0A2U1Q2B6</accession>
<feature type="domain" description="TORTIFOLIA1/TORL1-2 C-terminal" evidence="2">
    <location>
        <begin position="85"/>
        <end position="151"/>
    </location>
</feature>
<organism evidence="3 4">
    <name type="scientific">Artemisia annua</name>
    <name type="common">Sweet wormwood</name>
    <dbReference type="NCBI Taxonomy" id="35608"/>
    <lineage>
        <taxon>Eukaryota</taxon>
        <taxon>Viridiplantae</taxon>
        <taxon>Streptophyta</taxon>
        <taxon>Embryophyta</taxon>
        <taxon>Tracheophyta</taxon>
        <taxon>Spermatophyta</taxon>
        <taxon>Magnoliopsida</taxon>
        <taxon>eudicotyledons</taxon>
        <taxon>Gunneridae</taxon>
        <taxon>Pentapetalae</taxon>
        <taxon>asterids</taxon>
        <taxon>campanulids</taxon>
        <taxon>Asterales</taxon>
        <taxon>Asteraceae</taxon>
        <taxon>Asteroideae</taxon>
        <taxon>Anthemideae</taxon>
        <taxon>Artemisiinae</taxon>
        <taxon>Artemisia</taxon>
    </lineage>
</organism>
<evidence type="ECO:0000313" key="4">
    <source>
        <dbReference type="Proteomes" id="UP000245207"/>
    </source>
</evidence>
<dbReference type="Gene3D" id="1.25.40.1050">
    <property type="match status" value="1"/>
</dbReference>
<gene>
    <name evidence="3" type="ORF">CTI12_AA082850</name>
</gene>
<name>A0A2U1Q2B6_ARTAN</name>
<dbReference type="GO" id="GO:0000956">
    <property type="term" value="P:nuclear-transcribed mRNA catabolic process"/>
    <property type="evidence" value="ECO:0007669"/>
    <property type="project" value="TreeGrafter"/>
</dbReference>
<sequence length="172" mass="19489">MVRGQELLYMAIGDGVAPRGKMNQQWSRRFSASKDTADALKSGVDIVVRVVDSMKVQYQIHVKEMEAAKEDGKKSTEAKIIKGYLLQGDLDSAYVEAMNSGDEMVIVDLLDKTGPVLENLSNRTANDILNTLASFLSEQQFMSSIIPLLQQDLMRHRRLLKWQERWAQIIKM</sequence>
<protein>
    <submittedName>
        <fullName evidence="3">ARM repeat superfamily protein</fullName>
    </submittedName>
</protein>
<comment type="caution">
    <text evidence="3">The sequence shown here is derived from an EMBL/GenBank/DDBJ whole genome shotgun (WGS) entry which is preliminary data.</text>
</comment>